<protein>
    <submittedName>
        <fullName evidence="2">Uncharacterized protein</fullName>
    </submittedName>
</protein>
<organism evidence="2 3">
    <name type="scientific">Catenovulum adriaticum</name>
    <dbReference type="NCBI Taxonomy" id="2984846"/>
    <lineage>
        <taxon>Bacteria</taxon>
        <taxon>Pseudomonadati</taxon>
        <taxon>Pseudomonadota</taxon>
        <taxon>Gammaproteobacteria</taxon>
        <taxon>Alteromonadales</taxon>
        <taxon>Alteromonadaceae</taxon>
        <taxon>Catenovulum</taxon>
    </lineage>
</organism>
<evidence type="ECO:0000313" key="3">
    <source>
        <dbReference type="Proteomes" id="UP001163726"/>
    </source>
</evidence>
<proteinExistence type="predicted"/>
<evidence type="ECO:0000313" key="2">
    <source>
        <dbReference type="EMBL" id="WAJ69180.1"/>
    </source>
</evidence>
<keyword evidence="3" id="KW-1185">Reference proteome</keyword>
<evidence type="ECO:0000256" key="1">
    <source>
        <dbReference type="SAM" id="Phobius"/>
    </source>
</evidence>
<dbReference type="Proteomes" id="UP001163726">
    <property type="component" value="Chromosome"/>
</dbReference>
<name>A0ABY7AIN6_9ALTE</name>
<keyword evidence="1" id="KW-0472">Membrane</keyword>
<dbReference type="RefSeq" id="WP_268073372.1">
    <property type="nucleotide sequence ID" value="NZ_CP109965.1"/>
</dbReference>
<reference evidence="2" key="1">
    <citation type="submission" date="2022-10" db="EMBL/GenBank/DDBJ databases">
        <title>Catenovulum adriacola sp. nov. isolated in the Harbour of Susak.</title>
        <authorList>
            <person name="Schoch T."/>
            <person name="Reich S.J."/>
            <person name="Stoeferle S."/>
            <person name="Flaiz M."/>
            <person name="Kazda M."/>
            <person name="Riedel C.U."/>
            <person name="Duerre P."/>
        </authorList>
    </citation>
    <scope>NUCLEOTIDE SEQUENCE</scope>
    <source>
        <strain evidence="2">TS8</strain>
    </source>
</reference>
<dbReference type="EMBL" id="CP109965">
    <property type="protein sequence ID" value="WAJ69180.1"/>
    <property type="molecule type" value="Genomic_DNA"/>
</dbReference>
<feature type="transmembrane region" description="Helical" evidence="1">
    <location>
        <begin position="52"/>
        <end position="75"/>
    </location>
</feature>
<sequence>MLIPVFWAAGLLLYAASPMAVVVQAVVAEILFAIAPLYDTVLILLGYTTKGAIWDLLLINLLGLLITVFCLLFAWRKYQAKTITTD</sequence>
<gene>
    <name evidence="2" type="ORF">OLW01_08265</name>
</gene>
<accession>A0ABY7AIN6</accession>
<keyword evidence="1" id="KW-1133">Transmembrane helix</keyword>
<keyword evidence="1" id="KW-0812">Transmembrane</keyword>